<name>A0A8J2VLN2_9BACL</name>
<organism evidence="1 2">
    <name type="scientific">Marinithermofilum abyssi</name>
    <dbReference type="NCBI Taxonomy" id="1571185"/>
    <lineage>
        <taxon>Bacteria</taxon>
        <taxon>Bacillati</taxon>
        <taxon>Bacillota</taxon>
        <taxon>Bacilli</taxon>
        <taxon>Bacillales</taxon>
        <taxon>Thermoactinomycetaceae</taxon>
        <taxon>Marinithermofilum</taxon>
    </lineage>
</organism>
<gene>
    <name evidence="1" type="ORF">GCM10011571_35600</name>
</gene>
<accession>A0A8J2VLN2</accession>
<proteinExistence type="predicted"/>
<dbReference type="RefSeq" id="WP_188649205.1">
    <property type="nucleotide sequence ID" value="NZ_BMHQ01000030.1"/>
</dbReference>
<evidence type="ECO:0000313" key="1">
    <source>
        <dbReference type="EMBL" id="GGE30255.1"/>
    </source>
</evidence>
<reference evidence="1" key="2">
    <citation type="submission" date="2020-09" db="EMBL/GenBank/DDBJ databases">
        <authorList>
            <person name="Sun Q."/>
            <person name="Zhou Y."/>
        </authorList>
    </citation>
    <scope>NUCLEOTIDE SEQUENCE</scope>
    <source>
        <strain evidence="1">CGMCC 1.15179</strain>
    </source>
</reference>
<dbReference type="AlphaFoldDB" id="A0A8J2VLN2"/>
<keyword evidence="2" id="KW-1185">Reference proteome</keyword>
<reference evidence="1" key="1">
    <citation type="journal article" date="2014" name="Int. J. Syst. Evol. Microbiol.">
        <title>Complete genome sequence of Corynebacterium casei LMG S-19264T (=DSM 44701T), isolated from a smear-ripened cheese.</title>
        <authorList>
            <consortium name="US DOE Joint Genome Institute (JGI-PGF)"/>
            <person name="Walter F."/>
            <person name="Albersmeier A."/>
            <person name="Kalinowski J."/>
            <person name="Ruckert C."/>
        </authorList>
    </citation>
    <scope>NUCLEOTIDE SEQUENCE</scope>
    <source>
        <strain evidence="1">CGMCC 1.15179</strain>
    </source>
</reference>
<evidence type="ECO:0000313" key="2">
    <source>
        <dbReference type="Proteomes" id="UP000625210"/>
    </source>
</evidence>
<sequence length="193" mass="22434">MSPSYFKLVYTRWYAVARQLPYESHILEIPEFPQLESQLRVPQSGPLVETAKKQREMTMAVLAEHVKEPTDFRVFIGFKVPRVSRMAIKRRIRRTIYHKWYDLRRYIGTISGLRPYDILEEELFDYQDAEELIAQELSSLLVNKPATTGSCSGSTVLPCFAGSESRRCWKSGNPKSKPSPWRETTKRYALIPT</sequence>
<protein>
    <submittedName>
        <fullName evidence="1">Uncharacterized protein</fullName>
    </submittedName>
</protein>
<dbReference type="EMBL" id="BMHQ01000030">
    <property type="protein sequence ID" value="GGE30255.1"/>
    <property type="molecule type" value="Genomic_DNA"/>
</dbReference>
<comment type="caution">
    <text evidence="1">The sequence shown here is derived from an EMBL/GenBank/DDBJ whole genome shotgun (WGS) entry which is preliminary data.</text>
</comment>
<dbReference type="Proteomes" id="UP000625210">
    <property type="component" value="Unassembled WGS sequence"/>
</dbReference>